<organism evidence="1 2">
    <name type="scientific">Peronosclerospora sorghi</name>
    <dbReference type="NCBI Taxonomy" id="230839"/>
    <lineage>
        <taxon>Eukaryota</taxon>
        <taxon>Sar</taxon>
        <taxon>Stramenopiles</taxon>
        <taxon>Oomycota</taxon>
        <taxon>Peronosporomycetes</taxon>
        <taxon>Peronosporales</taxon>
        <taxon>Peronosporaceae</taxon>
        <taxon>Peronosclerospora</taxon>
    </lineage>
</organism>
<dbReference type="Proteomes" id="UP001163321">
    <property type="component" value="Chromosome 11"/>
</dbReference>
<proteinExistence type="predicted"/>
<reference evidence="1 2" key="1">
    <citation type="journal article" date="2022" name="bioRxiv">
        <title>The genome of the oomycete Peronosclerospora sorghi, a cosmopolitan pathogen of maize and sorghum, is inflated with dispersed pseudogenes.</title>
        <authorList>
            <person name="Fletcher K."/>
            <person name="Martin F."/>
            <person name="Isakeit T."/>
            <person name="Cavanaugh K."/>
            <person name="Magill C."/>
            <person name="Michelmore R."/>
        </authorList>
    </citation>
    <scope>NUCLEOTIDE SEQUENCE [LARGE SCALE GENOMIC DNA]</scope>
    <source>
        <strain evidence="1">P6</strain>
    </source>
</reference>
<sequence length="80" mass="9215">MLTSMPERMRLLTTGRPFGCDAGGFKTGRRERFDVLEETPELEEGSEIEEGSEFEEGSELEATTAASRTEVDRWRHRCWM</sequence>
<name>A0ACC0WNH2_9STRA</name>
<protein>
    <submittedName>
        <fullName evidence="1">Uncharacterized protein</fullName>
    </submittedName>
</protein>
<comment type="caution">
    <text evidence="1">The sequence shown here is derived from an EMBL/GenBank/DDBJ whole genome shotgun (WGS) entry which is preliminary data.</text>
</comment>
<gene>
    <name evidence="1" type="ORF">PsorP6_017720</name>
</gene>
<dbReference type="EMBL" id="CM047590">
    <property type="protein sequence ID" value="KAI9919565.1"/>
    <property type="molecule type" value="Genomic_DNA"/>
</dbReference>
<evidence type="ECO:0000313" key="1">
    <source>
        <dbReference type="EMBL" id="KAI9919565.1"/>
    </source>
</evidence>
<evidence type="ECO:0000313" key="2">
    <source>
        <dbReference type="Proteomes" id="UP001163321"/>
    </source>
</evidence>
<accession>A0ACC0WNH2</accession>
<keyword evidence="2" id="KW-1185">Reference proteome</keyword>